<comment type="caution">
    <text evidence="2">The sequence shown here is derived from an EMBL/GenBank/DDBJ whole genome shotgun (WGS) entry which is preliminary data.</text>
</comment>
<gene>
    <name evidence="2" type="ORF">BW897_31170</name>
</gene>
<dbReference type="EMBL" id="MUAJ01000080">
    <property type="protein sequence ID" value="OOR05847.1"/>
    <property type="molecule type" value="Genomic_DNA"/>
</dbReference>
<accession>A0A1S9T7C9</accession>
<dbReference type="InterPro" id="IPR032874">
    <property type="entry name" value="DDE_dom"/>
</dbReference>
<sequence>CYLYRAIDKDGYTLDVQLRKTRDHQAAYAFMD</sequence>
<dbReference type="AlphaFoldDB" id="A0A1S9T7C9"/>
<name>A0A1S9T7C9_BACCE</name>
<evidence type="ECO:0000313" key="2">
    <source>
        <dbReference type="EMBL" id="OOR05847.1"/>
    </source>
</evidence>
<protein>
    <submittedName>
        <fullName evidence="2">IS6 family transposase</fullName>
    </submittedName>
</protein>
<proteinExistence type="predicted"/>
<feature type="domain" description="DDE" evidence="1">
    <location>
        <begin position="1"/>
        <end position="31"/>
    </location>
</feature>
<organism evidence="2 3">
    <name type="scientific">Bacillus cereus</name>
    <dbReference type="NCBI Taxonomy" id="1396"/>
    <lineage>
        <taxon>Bacteria</taxon>
        <taxon>Bacillati</taxon>
        <taxon>Bacillota</taxon>
        <taxon>Bacilli</taxon>
        <taxon>Bacillales</taxon>
        <taxon>Bacillaceae</taxon>
        <taxon>Bacillus</taxon>
        <taxon>Bacillus cereus group</taxon>
    </lineage>
</organism>
<evidence type="ECO:0000313" key="3">
    <source>
        <dbReference type="Proteomes" id="UP000190906"/>
    </source>
</evidence>
<evidence type="ECO:0000259" key="1">
    <source>
        <dbReference type="Pfam" id="PF13610"/>
    </source>
</evidence>
<feature type="non-terminal residue" evidence="2">
    <location>
        <position position="1"/>
    </location>
</feature>
<dbReference type="Pfam" id="PF13610">
    <property type="entry name" value="DDE_Tnp_IS240"/>
    <property type="match status" value="1"/>
</dbReference>
<dbReference type="Proteomes" id="UP000190906">
    <property type="component" value="Unassembled WGS sequence"/>
</dbReference>
<reference evidence="2 3" key="1">
    <citation type="submission" date="2017-01" db="EMBL/GenBank/DDBJ databases">
        <title>Bacillus cereus isolates.</title>
        <authorList>
            <person name="Beno S.M."/>
        </authorList>
    </citation>
    <scope>NUCLEOTIDE SEQUENCE [LARGE SCALE GENOMIC DNA]</scope>
    <source>
        <strain evidence="2 3">FSL H8-0485</strain>
    </source>
</reference>